<proteinExistence type="predicted"/>
<protein>
    <submittedName>
        <fullName evidence="2">Uncharacterized protein</fullName>
    </submittedName>
</protein>
<dbReference type="VEuPathDB" id="CryptoDB:Cvel_1736"/>
<name>A0A0G4I334_9ALVE</name>
<reference evidence="2" key="1">
    <citation type="submission" date="2014-11" db="EMBL/GenBank/DDBJ databases">
        <authorList>
            <person name="Otto D Thomas"/>
            <person name="Naeem Raeece"/>
        </authorList>
    </citation>
    <scope>NUCLEOTIDE SEQUENCE</scope>
</reference>
<feature type="compositionally biased region" description="Acidic residues" evidence="1">
    <location>
        <begin position="172"/>
        <end position="181"/>
    </location>
</feature>
<dbReference type="AlphaFoldDB" id="A0A0G4I334"/>
<dbReference type="PhylomeDB" id="A0A0G4I334"/>
<accession>A0A0G4I334</accession>
<gene>
    <name evidence="2" type="ORF">Cvel_1736</name>
</gene>
<feature type="compositionally biased region" description="Basic and acidic residues" evidence="1">
    <location>
        <begin position="154"/>
        <end position="171"/>
    </location>
</feature>
<evidence type="ECO:0000313" key="2">
    <source>
        <dbReference type="EMBL" id="CEM51347.1"/>
    </source>
</evidence>
<dbReference type="EMBL" id="CDMZ01004921">
    <property type="protein sequence ID" value="CEM51347.1"/>
    <property type="molecule type" value="Genomic_DNA"/>
</dbReference>
<organism evidence="2">
    <name type="scientific">Chromera velia CCMP2878</name>
    <dbReference type="NCBI Taxonomy" id="1169474"/>
    <lineage>
        <taxon>Eukaryota</taxon>
        <taxon>Sar</taxon>
        <taxon>Alveolata</taxon>
        <taxon>Colpodellida</taxon>
        <taxon>Chromeraceae</taxon>
        <taxon>Chromera</taxon>
    </lineage>
</organism>
<evidence type="ECO:0000256" key="1">
    <source>
        <dbReference type="SAM" id="MobiDB-lite"/>
    </source>
</evidence>
<feature type="region of interest" description="Disordered" evidence="1">
    <location>
        <begin position="142"/>
        <end position="205"/>
    </location>
</feature>
<sequence>MPKGGHLGAKFPVCGVRHGPNSIYKKPGLYHLVRTDILTPRWGFRRETRNPTRFPAPGHGSQNFSPDIREAWPLSKRTPQENLGYVWRVEVPYNKTPEAHQRERWMRVYSTTEKRYRLPAERAVRPDRKLYILDMLERFHGRAHSGMGTPGSWDTKKDPDEGKGKGKKEKESDPDEVETITDDQGGERERKASGGGGGGGASDRSVEAQYSHVATIAIEAYEKSRGTAEAEEALSVLQRVLSSSSSLSTDASVLENSSKFEKGRISRLWRLVRECDLFRNAAPRGARASSRPFPHVVENASVVRDLSLAEILYTKSNLRLKCRNHPIHMYRKWIRKQEKKSYMFRRGMWAWEEKKRALRSFAGGTATGGANPGG</sequence>